<reference evidence="1 2" key="1">
    <citation type="submission" date="2014-08" db="EMBL/GenBank/DDBJ databases">
        <title>Comparative genomics of the Paenibacillus odorifer group.</title>
        <authorList>
            <person name="den Bakker H.C."/>
            <person name="Tsai Y.-C."/>
            <person name="Martin N."/>
            <person name="Korlach J."/>
            <person name="Wiedmann M."/>
        </authorList>
    </citation>
    <scope>NUCLEOTIDE SEQUENCE [LARGE SCALE GENOMIC DNA]</scope>
    <source>
        <strain evidence="1 2">DSM 1735</strain>
    </source>
</reference>
<gene>
    <name evidence="1" type="ORF">PDUR_11580</name>
</gene>
<name>A0A089HP34_PAEDU</name>
<dbReference type="EMBL" id="CP009288">
    <property type="protein sequence ID" value="AIQ12470.1"/>
    <property type="molecule type" value="Genomic_DNA"/>
</dbReference>
<dbReference type="KEGG" id="pdu:PDUR_11580"/>
<dbReference type="InterPro" id="IPR016035">
    <property type="entry name" value="Acyl_Trfase/lysoPLipase"/>
</dbReference>
<protein>
    <recommendedName>
        <fullName evidence="3">Malonyl-CoA:ACP transacylase (MAT) domain-containing protein</fullName>
    </recommendedName>
</protein>
<organism evidence="1 2">
    <name type="scientific">Paenibacillus durus</name>
    <name type="common">Paenibacillus azotofixans</name>
    <dbReference type="NCBI Taxonomy" id="44251"/>
    <lineage>
        <taxon>Bacteria</taxon>
        <taxon>Bacillati</taxon>
        <taxon>Bacillota</taxon>
        <taxon>Bacilli</taxon>
        <taxon>Bacillales</taxon>
        <taxon>Paenibacillaceae</taxon>
        <taxon>Paenibacillus</taxon>
    </lineage>
</organism>
<sequence>MKANEIIGVRLPVQFAFHSSLIDPIALEYTAFLKPRTLQSPKINMVSSLYGGKAVSLDYRYLWDVVRRRK</sequence>
<dbReference type="InterPro" id="IPR001227">
    <property type="entry name" value="Ac_transferase_dom_sf"/>
</dbReference>
<keyword evidence="2" id="KW-1185">Reference proteome</keyword>
<dbReference type="Gene3D" id="3.40.366.10">
    <property type="entry name" value="Malonyl-Coenzyme A Acyl Carrier Protein, domain 2"/>
    <property type="match status" value="1"/>
</dbReference>
<dbReference type="GO" id="GO:0016740">
    <property type="term" value="F:transferase activity"/>
    <property type="evidence" value="ECO:0007669"/>
    <property type="project" value="InterPro"/>
</dbReference>
<dbReference type="Proteomes" id="UP000029409">
    <property type="component" value="Chromosome"/>
</dbReference>
<evidence type="ECO:0008006" key="3">
    <source>
        <dbReference type="Google" id="ProtNLM"/>
    </source>
</evidence>
<dbReference type="AlphaFoldDB" id="A0A089HP34"/>
<dbReference type="eggNOG" id="COG3321">
    <property type="taxonomic scope" value="Bacteria"/>
</dbReference>
<dbReference type="SUPFAM" id="SSF52151">
    <property type="entry name" value="FabD/lysophospholipase-like"/>
    <property type="match status" value="1"/>
</dbReference>
<evidence type="ECO:0000313" key="2">
    <source>
        <dbReference type="Proteomes" id="UP000029409"/>
    </source>
</evidence>
<dbReference type="STRING" id="44251.PDUR_11580"/>
<proteinExistence type="predicted"/>
<accession>A0A089HP34</accession>
<evidence type="ECO:0000313" key="1">
    <source>
        <dbReference type="EMBL" id="AIQ12470.1"/>
    </source>
</evidence>